<protein>
    <submittedName>
        <fullName evidence="1">Uncharacterized protein</fullName>
    </submittedName>
</protein>
<proteinExistence type="predicted"/>
<name>A0A0V1FBV5_TRIPS</name>
<evidence type="ECO:0000313" key="1">
    <source>
        <dbReference type="EMBL" id="KRY83568.1"/>
    </source>
</evidence>
<accession>A0A0V1FBV5</accession>
<gene>
    <name evidence="1" type="ORF">T4D_15682</name>
</gene>
<comment type="caution">
    <text evidence="1">The sequence shown here is derived from an EMBL/GenBank/DDBJ whole genome shotgun (WGS) entry which is preliminary data.</text>
</comment>
<keyword evidence="2" id="KW-1185">Reference proteome</keyword>
<dbReference type="AlphaFoldDB" id="A0A0V1FBV5"/>
<organism evidence="1 2">
    <name type="scientific">Trichinella pseudospiralis</name>
    <name type="common">Parasitic roundworm</name>
    <dbReference type="NCBI Taxonomy" id="6337"/>
    <lineage>
        <taxon>Eukaryota</taxon>
        <taxon>Metazoa</taxon>
        <taxon>Ecdysozoa</taxon>
        <taxon>Nematoda</taxon>
        <taxon>Enoplea</taxon>
        <taxon>Dorylaimia</taxon>
        <taxon>Trichinellida</taxon>
        <taxon>Trichinellidae</taxon>
        <taxon>Trichinella</taxon>
    </lineage>
</organism>
<evidence type="ECO:0000313" key="2">
    <source>
        <dbReference type="Proteomes" id="UP000054995"/>
    </source>
</evidence>
<dbReference type="Proteomes" id="UP000054995">
    <property type="component" value="Unassembled WGS sequence"/>
</dbReference>
<sequence>MPMEKTLSALAPKIQKIYKHILCQLLQSMVQLYSNAKINALTNVVNITRETKRLALMLYLEEQLVSILLCQRNLITSVIILHEMETSAAMKELVERDWKLKEEVSFAVSLPNAPAINLKAELIFCYQAWNNKQQMFRFDNNSSDAGTSSAIPHATKSVGKTCRLKHRVRCPGQYWKRKKLRSEVKCQIRCLREKLLPKKHDFEIICYCIMAKQHFPTLHGLALQLLYMPSGTCDDEFIHSHQLQSAKSRMKQRCACTTFYTQREMFERKRQKIYFPLSRCWGSQFIMEPRQSR</sequence>
<dbReference type="EMBL" id="JYDT01000137">
    <property type="protein sequence ID" value="KRY83568.1"/>
    <property type="molecule type" value="Genomic_DNA"/>
</dbReference>
<reference evidence="1 2" key="1">
    <citation type="submission" date="2015-01" db="EMBL/GenBank/DDBJ databases">
        <title>Evolution of Trichinella species and genotypes.</title>
        <authorList>
            <person name="Korhonen P.K."/>
            <person name="Edoardo P."/>
            <person name="Giuseppe L.R."/>
            <person name="Gasser R.B."/>
        </authorList>
    </citation>
    <scope>NUCLEOTIDE SEQUENCE [LARGE SCALE GENOMIC DNA]</scope>
    <source>
        <strain evidence="1">ISS470</strain>
    </source>
</reference>